<feature type="domain" description="Ubiquitin-like" evidence="2">
    <location>
        <begin position="109"/>
        <end position="200"/>
    </location>
</feature>
<dbReference type="PANTHER" id="PTHR14942:SF0">
    <property type="entry name" value="U11_U12 SMALL NUCLEAR RIBONUCLEOPROTEIN 25 KDA PROTEIN"/>
    <property type="match status" value="1"/>
</dbReference>
<protein>
    <submittedName>
        <fullName evidence="3">SNRNP25 protein</fullName>
    </submittedName>
</protein>
<dbReference type="PROSITE" id="PS50053">
    <property type="entry name" value="UBIQUITIN_2"/>
    <property type="match status" value="1"/>
</dbReference>
<dbReference type="GO" id="GO:0005689">
    <property type="term" value="C:U12-type spliceosomal complex"/>
    <property type="evidence" value="ECO:0007669"/>
    <property type="project" value="TreeGrafter"/>
</dbReference>
<name>A0A8J9YL87_BRALA</name>
<dbReference type="EMBL" id="OV696695">
    <property type="protein sequence ID" value="CAH1238150.1"/>
    <property type="molecule type" value="Genomic_DNA"/>
</dbReference>
<dbReference type="CDD" id="cd17058">
    <property type="entry name" value="Ubl_SNRNP25"/>
    <property type="match status" value="1"/>
</dbReference>
<dbReference type="Pfam" id="PF18036">
    <property type="entry name" value="Ubiquitin_4"/>
    <property type="match status" value="1"/>
</dbReference>
<evidence type="ECO:0000313" key="4">
    <source>
        <dbReference type="Proteomes" id="UP000838412"/>
    </source>
</evidence>
<dbReference type="InterPro" id="IPR000626">
    <property type="entry name" value="Ubiquitin-like_dom"/>
</dbReference>
<dbReference type="Gene3D" id="3.10.20.90">
    <property type="entry name" value="Phosphatidylinositol 3-kinase Catalytic Subunit, Chain A, domain 1"/>
    <property type="match status" value="1"/>
</dbReference>
<accession>A0A8J9YL87</accession>
<dbReference type="GO" id="GO:0000398">
    <property type="term" value="P:mRNA splicing, via spliceosome"/>
    <property type="evidence" value="ECO:0007669"/>
    <property type="project" value="InterPro"/>
</dbReference>
<dbReference type="InterPro" id="IPR039690">
    <property type="entry name" value="SNRNP25"/>
</dbReference>
<evidence type="ECO:0000256" key="1">
    <source>
        <dbReference type="SAM" id="MobiDB-lite"/>
    </source>
</evidence>
<dbReference type="Proteomes" id="UP000838412">
    <property type="component" value="Chromosome 10"/>
</dbReference>
<evidence type="ECO:0000259" key="2">
    <source>
        <dbReference type="PROSITE" id="PS50053"/>
    </source>
</evidence>
<dbReference type="InterPro" id="IPR029071">
    <property type="entry name" value="Ubiquitin-like_domsf"/>
</dbReference>
<feature type="compositionally biased region" description="Polar residues" evidence="1">
    <location>
        <begin position="24"/>
        <end position="38"/>
    </location>
</feature>
<proteinExistence type="predicted"/>
<organism evidence="3 4">
    <name type="scientific">Branchiostoma lanceolatum</name>
    <name type="common">Common lancelet</name>
    <name type="synonym">Amphioxus lanceolatum</name>
    <dbReference type="NCBI Taxonomy" id="7740"/>
    <lineage>
        <taxon>Eukaryota</taxon>
        <taxon>Metazoa</taxon>
        <taxon>Chordata</taxon>
        <taxon>Cephalochordata</taxon>
        <taxon>Leptocardii</taxon>
        <taxon>Amphioxiformes</taxon>
        <taxon>Branchiostomatidae</taxon>
        <taxon>Branchiostoma</taxon>
    </lineage>
</organism>
<keyword evidence="4" id="KW-1185">Reference proteome</keyword>
<feature type="compositionally biased region" description="Basic and acidic residues" evidence="1">
    <location>
        <begin position="1"/>
        <end position="12"/>
    </location>
</feature>
<evidence type="ECO:0000313" key="3">
    <source>
        <dbReference type="EMBL" id="CAH1238150.1"/>
    </source>
</evidence>
<dbReference type="AlphaFoldDB" id="A0A8J9YL87"/>
<dbReference type="SUPFAM" id="SSF54236">
    <property type="entry name" value="Ubiquitin-like"/>
    <property type="match status" value="1"/>
</dbReference>
<gene>
    <name evidence="3" type="primary">SNRNP25</name>
    <name evidence="3" type="ORF">BLAG_LOCUS2863</name>
</gene>
<feature type="region of interest" description="Disordered" evidence="1">
    <location>
        <begin position="1"/>
        <end position="58"/>
    </location>
</feature>
<sequence length="204" mass="23280">MDYQDKPSHEVPSESDPAQHNAVPHNTTEDFNIPSSPKRNPEEEDETSNRVRQEDVNFEDTTLSHNEVMDIVRTGVAELVKDPLLSDLPAGVTLDEVKSQIALEYGQAMKVIVKKECGGIMPIVVPQDATVVDLKHAISRYVTLKQTREGGTTQISWRYIWRTYWLSFDGEKLSQNNKKLKDYGIRNRAELRFIKRLRSKVEGV</sequence>
<dbReference type="OrthoDB" id="72819at2759"/>
<dbReference type="PANTHER" id="PTHR14942">
    <property type="entry name" value="U11/U12 SMALL NUCLEAR RIBONUCLEOPROTEIN 25 KDA PROTEIN"/>
    <property type="match status" value="1"/>
</dbReference>
<reference evidence="3" key="1">
    <citation type="submission" date="2022-01" db="EMBL/GenBank/DDBJ databases">
        <authorList>
            <person name="Braso-Vives M."/>
        </authorList>
    </citation>
    <scope>NUCLEOTIDE SEQUENCE</scope>
</reference>
<dbReference type="InterPro" id="IPR040610">
    <property type="entry name" value="SNRNP25_ubiquitin"/>
</dbReference>